<dbReference type="Proteomes" id="UP000001405">
    <property type="component" value="Chromosome"/>
</dbReference>
<dbReference type="CDD" id="cd00291">
    <property type="entry name" value="SirA_YedF_YeeD"/>
    <property type="match status" value="1"/>
</dbReference>
<dbReference type="RefSeq" id="WP_012953581.1">
    <property type="nucleotide sequence ID" value="NC_013771.1"/>
</dbReference>
<dbReference type="InterPro" id="IPR001455">
    <property type="entry name" value="TusA-like"/>
</dbReference>
<feature type="domain" description="UPF0033" evidence="1">
    <location>
        <begin position="11"/>
        <end position="76"/>
    </location>
</feature>
<accession>D3EN66</accession>
<organism evidence="3">
    <name type="scientific">Atelocyanobacterium thalassa (isolate ALOHA)</name>
    <dbReference type="NCBI Taxonomy" id="1453429"/>
    <lineage>
        <taxon>Bacteria</taxon>
        <taxon>Bacillati</taxon>
        <taxon>Cyanobacteriota</taxon>
        <taxon>Cyanophyceae</taxon>
        <taxon>Oscillatoriophycideae</taxon>
        <taxon>Chroococcales</taxon>
        <taxon>Aphanothecaceae</taxon>
        <taxon>Candidatus Atelocyanobacterium</taxon>
        <taxon>Candidatus Atelocyanobacterium thalassae</taxon>
    </lineage>
</organism>
<evidence type="ECO:0000313" key="2">
    <source>
        <dbReference type="EMBL" id="ADB94916.1"/>
    </source>
</evidence>
<dbReference type="STRING" id="1453429.UCYN_01670"/>
<dbReference type="EMBL" id="CP001842">
    <property type="protein sequence ID" value="ADB94916.1"/>
    <property type="molecule type" value="Genomic_DNA"/>
</dbReference>
<name>D3EN66_ATETH</name>
<proteinExistence type="predicted"/>
<evidence type="ECO:0000313" key="3">
    <source>
        <dbReference type="Proteomes" id="UP000001405"/>
    </source>
</evidence>
<protein>
    <submittedName>
        <fullName evidence="2">Predicted redox protein, regulator of disulfide bond formation</fullName>
    </submittedName>
</protein>
<keyword evidence="3" id="KW-1185">Reference proteome</keyword>
<dbReference type="Pfam" id="PF01206">
    <property type="entry name" value="TusA"/>
    <property type="match status" value="1"/>
</dbReference>
<dbReference type="AlphaFoldDB" id="D3EN66"/>
<dbReference type="Gene3D" id="3.30.110.40">
    <property type="entry name" value="TusA-like domain"/>
    <property type="match status" value="1"/>
</dbReference>
<sequence>MNSLNSNELLLDLRGVSCPVNFIRIKLRLESIPSSSILEVWLDAGEPMEQVPESLAMEGYKIESMEDCHGFFSIKILRP</sequence>
<dbReference type="KEGG" id="cyu:UCYN_01670"/>
<evidence type="ECO:0000259" key="1">
    <source>
        <dbReference type="Pfam" id="PF01206"/>
    </source>
</evidence>
<dbReference type="SUPFAM" id="SSF64307">
    <property type="entry name" value="SirA-like"/>
    <property type="match status" value="1"/>
</dbReference>
<reference evidence="2 3" key="1">
    <citation type="journal article" date="2010" name="Nature">
        <title>Metabolic streamlining in an open-ocean nitrogen-fixing cyanobacterium.</title>
        <authorList>
            <person name="Tripp H.J."/>
            <person name="Bench S.R."/>
            <person name="Turk K.A."/>
            <person name="Foster R.A."/>
            <person name="Desany B.A."/>
            <person name="Niazi F."/>
            <person name="Affourtit J.P."/>
            <person name="Zehr J.P."/>
        </authorList>
    </citation>
    <scope>NUCLEOTIDE SEQUENCE [LARGE SCALE GENOMIC DNA]</scope>
    <source>
        <strain evidence="3">ALOHA</strain>
    </source>
</reference>
<dbReference type="HOGENOM" id="CLU_165255_2_0_3"/>
<dbReference type="OrthoDB" id="9794210at2"/>
<gene>
    <name evidence="2" type="ordered locus">UCYN_01670</name>
</gene>
<dbReference type="InterPro" id="IPR036868">
    <property type="entry name" value="TusA-like_sf"/>
</dbReference>